<evidence type="ECO:0000256" key="1">
    <source>
        <dbReference type="SAM" id="Phobius"/>
    </source>
</evidence>
<evidence type="ECO:0000313" key="4">
    <source>
        <dbReference type="Proteomes" id="UP001168098"/>
    </source>
</evidence>
<keyword evidence="4" id="KW-1185">Reference proteome</keyword>
<gene>
    <name evidence="3" type="ORF">PVL29_001383</name>
</gene>
<protein>
    <recommendedName>
        <fullName evidence="5">Transmembrane protein</fullName>
    </recommendedName>
</protein>
<feature type="chain" id="PRO_5041233284" description="Transmembrane protein" evidence="2">
    <location>
        <begin position="24"/>
        <end position="71"/>
    </location>
</feature>
<evidence type="ECO:0000313" key="3">
    <source>
        <dbReference type="EMBL" id="KAJ9709877.1"/>
    </source>
</evidence>
<reference evidence="3 4" key="1">
    <citation type="journal article" date="2023" name="BMC Biotechnol.">
        <title>Vitis rotundifolia cv Carlos genome sequencing.</title>
        <authorList>
            <person name="Huff M."/>
            <person name="Hulse-Kemp A."/>
            <person name="Scheffler B."/>
            <person name="Youngblood R."/>
            <person name="Simpson S."/>
            <person name="Babiker E."/>
            <person name="Staton M."/>
        </authorList>
    </citation>
    <scope>NUCLEOTIDE SEQUENCE [LARGE SCALE GENOMIC DNA]</scope>
    <source>
        <tissue evidence="3">Leaf</tissue>
    </source>
</reference>
<sequence length="71" mass="7475">MADWGPVVVATVLFVLLTPGLLCQIPGRGRVVEFGNMSTSGLSILIHAVIYFALVTIFVIAVSVHIYSGSG</sequence>
<dbReference type="Pfam" id="PF11820">
    <property type="entry name" value="DUF3339"/>
    <property type="match status" value="1"/>
</dbReference>
<keyword evidence="1" id="KW-1133">Transmembrane helix</keyword>
<organism evidence="3 4">
    <name type="scientific">Vitis rotundifolia</name>
    <name type="common">Muscadine grape</name>
    <dbReference type="NCBI Taxonomy" id="103349"/>
    <lineage>
        <taxon>Eukaryota</taxon>
        <taxon>Viridiplantae</taxon>
        <taxon>Streptophyta</taxon>
        <taxon>Embryophyta</taxon>
        <taxon>Tracheophyta</taxon>
        <taxon>Spermatophyta</taxon>
        <taxon>Magnoliopsida</taxon>
        <taxon>eudicotyledons</taxon>
        <taxon>Gunneridae</taxon>
        <taxon>Pentapetalae</taxon>
        <taxon>rosids</taxon>
        <taxon>Vitales</taxon>
        <taxon>Vitaceae</taxon>
        <taxon>Viteae</taxon>
        <taxon>Vitis</taxon>
    </lineage>
</organism>
<comment type="caution">
    <text evidence="3">The sequence shown here is derived from an EMBL/GenBank/DDBJ whole genome shotgun (WGS) entry which is preliminary data.</text>
</comment>
<dbReference type="Proteomes" id="UP001168098">
    <property type="component" value="Unassembled WGS sequence"/>
</dbReference>
<dbReference type="AlphaFoldDB" id="A0AA39ALP1"/>
<feature type="transmembrane region" description="Helical" evidence="1">
    <location>
        <begin position="42"/>
        <end position="67"/>
    </location>
</feature>
<feature type="signal peptide" evidence="2">
    <location>
        <begin position="1"/>
        <end position="23"/>
    </location>
</feature>
<dbReference type="PANTHER" id="PTHR33128:SF34">
    <property type="entry name" value="OS04G0387600 PROTEIN"/>
    <property type="match status" value="1"/>
</dbReference>
<proteinExistence type="predicted"/>
<name>A0AA39ALP1_VITRO</name>
<accession>A0AA39ALP1</accession>
<evidence type="ECO:0000256" key="2">
    <source>
        <dbReference type="SAM" id="SignalP"/>
    </source>
</evidence>
<evidence type="ECO:0008006" key="5">
    <source>
        <dbReference type="Google" id="ProtNLM"/>
    </source>
</evidence>
<dbReference type="PANTHER" id="PTHR33128">
    <property type="entry name" value="OS05G0103400 PROTEIN"/>
    <property type="match status" value="1"/>
</dbReference>
<keyword evidence="1" id="KW-0812">Transmembrane</keyword>
<keyword evidence="1" id="KW-0472">Membrane</keyword>
<dbReference type="InterPro" id="IPR021775">
    <property type="entry name" value="DUF3339"/>
</dbReference>
<dbReference type="EMBL" id="JARBHA010000001">
    <property type="protein sequence ID" value="KAJ9709877.1"/>
    <property type="molecule type" value="Genomic_DNA"/>
</dbReference>
<keyword evidence="2" id="KW-0732">Signal</keyword>